<name>A0A0R1YYE3_9LACO</name>
<keyword evidence="1 2" id="KW-0732">Signal</keyword>
<comment type="caution">
    <text evidence="3">The sequence shown here is derived from an EMBL/GenBank/DDBJ whole genome shotgun (WGS) entry which is preliminary data.</text>
</comment>
<gene>
    <name evidence="3" type="ORF">FC51_GL000054</name>
</gene>
<dbReference type="Gene3D" id="3.30.1450.10">
    <property type="match status" value="2"/>
</dbReference>
<evidence type="ECO:0000313" key="4">
    <source>
        <dbReference type="Proteomes" id="UP000051957"/>
    </source>
</evidence>
<proteinExistence type="predicted"/>
<organism evidence="3 4">
    <name type="scientific">Lentilactobacillus parabuchneri DSM 5707 = NBRC 107865</name>
    <dbReference type="NCBI Taxonomy" id="1423784"/>
    <lineage>
        <taxon>Bacteria</taxon>
        <taxon>Bacillati</taxon>
        <taxon>Bacillota</taxon>
        <taxon>Bacilli</taxon>
        <taxon>Lactobacillales</taxon>
        <taxon>Lactobacillaceae</taxon>
        <taxon>Lentilactobacillus</taxon>
    </lineage>
</organism>
<dbReference type="Pfam" id="PF12978">
    <property type="entry name" value="DUF3862"/>
    <property type="match status" value="1"/>
</dbReference>
<dbReference type="InterPro" id="IPR037873">
    <property type="entry name" value="BamE-like"/>
</dbReference>
<evidence type="ECO:0008006" key="5">
    <source>
        <dbReference type="Google" id="ProtNLM"/>
    </source>
</evidence>
<sequence>MKKPLTVTIALICTLILSGCSTSTSAKKPTRNHYDRQRTAAELKHDRIVEGINLENFDKINVGDITDGTNGSSDQQVRQLFGNPSHIGTVSVNGISQKVTQFTWKDVSSTFHVAKVTVQFLNHKVVGKSYSPAAKQKQRVIAKSKIDQLGLGTTYQETVNTLGTPNGESFTGQGPLSSKYLLYVTDSDGTAYDLTFTDDKLNNKFKTSIY</sequence>
<protein>
    <recommendedName>
        <fullName evidence="5">DUF3862 domain-containing protein</fullName>
    </recommendedName>
</protein>
<feature type="chain" id="PRO_5006414042" description="DUF3862 domain-containing protein" evidence="2">
    <location>
        <begin position="27"/>
        <end position="210"/>
    </location>
</feature>
<dbReference type="EMBL" id="AZGK01000001">
    <property type="protein sequence ID" value="KRM47581.1"/>
    <property type="molecule type" value="Genomic_DNA"/>
</dbReference>
<dbReference type="AlphaFoldDB" id="A0A0R1YYE3"/>
<dbReference type="Proteomes" id="UP000051957">
    <property type="component" value="Unassembled WGS sequence"/>
</dbReference>
<accession>A0A0R1YYE3</accession>
<evidence type="ECO:0000256" key="1">
    <source>
        <dbReference type="ARBA" id="ARBA00022729"/>
    </source>
</evidence>
<feature type="signal peptide" evidence="2">
    <location>
        <begin position="1"/>
        <end position="26"/>
    </location>
</feature>
<reference evidence="3 4" key="1">
    <citation type="journal article" date="2015" name="Genome Announc.">
        <title>Expanding the biotechnology potential of lactobacilli through comparative genomics of 213 strains and associated genera.</title>
        <authorList>
            <person name="Sun Z."/>
            <person name="Harris H.M."/>
            <person name="McCann A."/>
            <person name="Guo C."/>
            <person name="Argimon S."/>
            <person name="Zhang W."/>
            <person name="Yang X."/>
            <person name="Jeffery I.B."/>
            <person name="Cooney J.C."/>
            <person name="Kagawa T.F."/>
            <person name="Liu W."/>
            <person name="Song Y."/>
            <person name="Salvetti E."/>
            <person name="Wrobel A."/>
            <person name="Rasinkangas P."/>
            <person name="Parkhill J."/>
            <person name="Rea M.C."/>
            <person name="O'Sullivan O."/>
            <person name="Ritari J."/>
            <person name="Douillard F.P."/>
            <person name="Paul Ross R."/>
            <person name="Yang R."/>
            <person name="Briner A.E."/>
            <person name="Felis G.E."/>
            <person name="de Vos W.M."/>
            <person name="Barrangou R."/>
            <person name="Klaenhammer T.R."/>
            <person name="Caufield P.W."/>
            <person name="Cui Y."/>
            <person name="Zhang H."/>
            <person name="O'Toole P.W."/>
        </authorList>
    </citation>
    <scope>NUCLEOTIDE SEQUENCE [LARGE SCALE GENOMIC DNA]</scope>
    <source>
        <strain evidence="3 4">DSM 5707</strain>
    </source>
</reference>
<dbReference type="GeneID" id="69801911"/>
<evidence type="ECO:0000313" key="3">
    <source>
        <dbReference type="EMBL" id="KRM47581.1"/>
    </source>
</evidence>
<evidence type="ECO:0000256" key="2">
    <source>
        <dbReference type="SAM" id="SignalP"/>
    </source>
</evidence>
<dbReference type="RefSeq" id="WP_057909366.1">
    <property type="nucleotide sequence ID" value="NZ_AZGK01000001.1"/>
</dbReference>
<dbReference type="PROSITE" id="PS51257">
    <property type="entry name" value="PROKAR_LIPOPROTEIN"/>
    <property type="match status" value="1"/>
</dbReference>
<dbReference type="PATRIC" id="fig|1423784.4.peg.55"/>
<dbReference type="InterPro" id="IPR024418">
    <property type="entry name" value="DUF3862"/>
</dbReference>